<accession>A0A914HHR3</accession>
<dbReference type="Proteomes" id="UP000887572">
    <property type="component" value="Unplaced"/>
</dbReference>
<keyword evidence="3" id="KW-1185">Reference proteome</keyword>
<dbReference type="InterPro" id="IPR002083">
    <property type="entry name" value="MATH/TRAF_dom"/>
</dbReference>
<feature type="domain" description="BTB" evidence="1">
    <location>
        <begin position="193"/>
        <end position="257"/>
    </location>
</feature>
<feature type="domain" description="MATH" evidence="2">
    <location>
        <begin position="41"/>
        <end position="180"/>
    </location>
</feature>
<name>A0A914HHR3_GLORO</name>
<dbReference type="SUPFAM" id="SSF49599">
    <property type="entry name" value="TRAF domain-like"/>
    <property type="match status" value="1"/>
</dbReference>
<dbReference type="InterPro" id="IPR000210">
    <property type="entry name" value="BTB/POZ_dom"/>
</dbReference>
<dbReference type="Gene3D" id="2.60.210.10">
    <property type="entry name" value="Apoptosis, Tumor Necrosis Factor Receptor Associated Protein 2, Chain A"/>
    <property type="match status" value="1"/>
</dbReference>
<dbReference type="PANTHER" id="PTHR47022">
    <property type="entry name" value="BTB AND MATH DOMAIN-CONTAINING PROTEIN 36-RELATED"/>
    <property type="match status" value="1"/>
</dbReference>
<evidence type="ECO:0000259" key="1">
    <source>
        <dbReference type="PROSITE" id="PS50097"/>
    </source>
</evidence>
<dbReference type="InterPro" id="IPR008974">
    <property type="entry name" value="TRAF-like"/>
</dbReference>
<dbReference type="PANTHER" id="PTHR47022:SF1">
    <property type="entry name" value="BTB AND MATH DOMAIN-CONTAINING PROTEIN 36-RELATED"/>
    <property type="match status" value="1"/>
</dbReference>
<dbReference type="InterPro" id="IPR011333">
    <property type="entry name" value="SKP1/BTB/POZ_sf"/>
</dbReference>
<dbReference type="Gene3D" id="3.30.710.10">
    <property type="entry name" value="Potassium Channel Kv1.1, Chain A"/>
    <property type="match status" value="1"/>
</dbReference>
<dbReference type="AlphaFoldDB" id="A0A914HHR3"/>
<dbReference type="PROSITE" id="PS50144">
    <property type="entry name" value="MATH"/>
    <property type="match status" value="1"/>
</dbReference>
<organism evidence="3 4">
    <name type="scientific">Globodera rostochiensis</name>
    <name type="common">Golden nematode worm</name>
    <name type="synonym">Heterodera rostochiensis</name>
    <dbReference type="NCBI Taxonomy" id="31243"/>
    <lineage>
        <taxon>Eukaryota</taxon>
        <taxon>Metazoa</taxon>
        <taxon>Ecdysozoa</taxon>
        <taxon>Nematoda</taxon>
        <taxon>Chromadorea</taxon>
        <taxon>Rhabditida</taxon>
        <taxon>Tylenchina</taxon>
        <taxon>Tylenchomorpha</taxon>
        <taxon>Tylenchoidea</taxon>
        <taxon>Heteroderidae</taxon>
        <taxon>Heteroderinae</taxon>
        <taxon>Globodera</taxon>
    </lineage>
</organism>
<dbReference type="CDD" id="cd18186">
    <property type="entry name" value="BTB_POZ_ZBTB_KLHL-like"/>
    <property type="match status" value="1"/>
</dbReference>
<dbReference type="WBParaSite" id="Gr19_v10_g17054.t2">
    <property type="protein sequence ID" value="Gr19_v10_g17054.t2"/>
    <property type="gene ID" value="Gr19_v10_g17054"/>
</dbReference>
<sequence>MTKQTIRSFVRSFVGKGCRPMDKNGKKETKVAKDEAQKKQNGRIAFCVPRFSDEFVNKEVAEVQQKVSHSVDVRGLPWHIVVGASSSWNRYSKCLDLFVRCNGDTSSEQETWSCLASVKLRIKAQREGKEDNECALISQMFSANQKEAGYCQLMDFEVLMNPENGWHNERDDSITLEADIQAEPPRGVITIPKSTNLLVNGEAICVNKELLSAHSSYFKTLFFSNDFRESKTNEFKLKIEEPSANVRDFERLMAVMYPVMCPEYKPIDGRAASALFKHRLSEKYGYGVLKAHVLRNLVREDFEGDKFGENVSECFKLGENGAFGELLARYRELYPPGTELE</sequence>
<proteinExistence type="predicted"/>
<protein>
    <submittedName>
        <fullName evidence="4">BTB domain-containing protein</fullName>
    </submittedName>
</protein>
<dbReference type="SUPFAM" id="SSF54695">
    <property type="entry name" value="POZ domain"/>
    <property type="match status" value="1"/>
</dbReference>
<dbReference type="Pfam" id="PF22486">
    <property type="entry name" value="MATH_2"/>
    <property type="match status" value="1"/>
</dbReference>
<dbReference type="PROSITE" id="PS50097">
    <property type="entry name" value="BTB"/>
    <property type="match status" value="1"/>
</dbReference>
<evidence type="ECO:0000313" key="4">
    <source>
        <dbReference type="WBParaSite" id="Gr19_v10_g17054.t2"/>
    </source>
</evidence>
<reference evidence="4" key="1">
    <citation type="submission" date="2022-11" db="UniProtKB">
        <authorList>
            <consortium name="WormBaseParasite"/>
        </authorList>
    </citation>
    <scope>IDENTIFICATION</scope>
</reference>
<evidence type="ECO:0000313" key="3">
    <source>
        <dbReference type="Proteomes" id="UP000887572"/>
    </source>
</evidence>
<dbReference type="Pfam" id="PF00651">
    <property type="entry name" value="BTB"/>
    <property type="match status" value="1"/>
</dbReference>
<evidence type="ECO:0000259" key="2">
    <source>
        <dbReference type="PROSITE" id="PS50144"/>
    </source>
</evidence>